<dbReference type="InterPro" id="IPR011991">
    <property type="entry name" value="ArsR-like_HTH"/>
</dbReference>
<dbReference type="InterPro" id="IPR036388">
    <property type="entry name" value="WH-like_DNA-bd_sf"/>
</dbReference>
<dbReference type="EMBL" id="JADBEM010000001">
    <property type="protein sequence ID" value="MBE1605171.1"/>
    <property type="molecule type" value="Genomic_DNA"/>
</dbReference>
<proteinExistence type="predicted"/>
<organism evidence="3 4">
    <name type="scientific">Actinopolymorpha pittospori</name>
    <dbReference type="NCBI Taxonomy" id="648752"/>
    <lineage>
        <taxon>Bacteria</taxon>
        <taxon>Bacillati</taxon>
        <taxon>Actinomycetota</taxon>
        <taxon>Actinomycetes</taxon>
        <taxon>Propionibacteriales</taxon>
        <taxon>Actinopolymorphaceae</taxon>
        <taxon>Actinopolymorpha</taxon>
    </lineage>
</organism>
<dbReference type="Pfam" id="PF03551">
    <property type="entry name" value="PadR"/>
    <property type="match status" value="1"/>
</dbReference>
<dbReference type="AlphaFoldDB" id="A0A927MRU3"/>
<gene>
    <name evidence="3" type="ORF">HEB94_002019</name>
</gene>
<dbReference type="Proteomes" id="UP000638648">
    <property type="component" value="Unassembled WGS sequence"/>
</dbReference>
<evidence type="ECO:0000313" key="4">
    <source>
        <dbReference type="Proteomes" id="UP000638648"/>
    </source>
</evidence>
<comment type="caution">
    <text evidence="3">The sequence shown here is derived from an EMBL/GenBank/DDBJ whole genome shotgun (WGS) entry which is preliminary data.</text>
</comment>
<feature type="compositionally biased region" description="Acidic residues" evidence="1">
    <location>
        <begin position="289"/>
        <end position="309"/>
    </location>
</feature>
<dbReference type="SUPFAM" id="SSF46785">
    <property type="entry name" value="Winged helix' DNA-binding domain"/>
    <property type="match status" value="1"/>
</dbReference>
<evidence type="ECO:0000256" key="1">
    <source>
        <dbReference type="SAM" id="MobiDB-lite"/>
    </source>
</evidence>
<dbReference type="InterPro" id="IPR005149">
    <property type="entry name" value="Tscrpt_reg_PadR_N"/>
</dbReference>
<dbReference type="InterPro" id="IPR036390">
    <property type="entry name" value="WH_DNA-bd_sf"/>
</dbReference>
<protein>
    <submittedName>
        <fullName evidence="3">DNA-binding PadR family transcriptional regulator</fullName>
    </submittedName>
</protein>
<feature type="region of interest" description="Disordered" evidence="1">
    <location>
        <begin position="42"/>
        <end position="144"/>
    </location>
</feature>
<feature type="compositionally biased region" description="Basic and acidic residues" evidence="1">
    <location>
        <begin position="52"/>
        <end position="75"/>
    </location>
</feature>
<dbReference type="GO" id="GO:0003677">
    <property type="term" value="F:DNA binding"/>
    <property type="evidence" value="ECO:0007669"/>
    <property type="project" value="UniProtKB-KW"/>
</dbReference>
<evidence type="ECO:0000259" key="2">
    <source>
        <dbReference type="Pfam" id="PF03551"/>
    </source>
</evidence>
<dbReference type="RefSeq" id="WP_238361474.1">
    <property type="nucleotide sequence ID" value="NZ_BAABJL010000133.1"/>
</dbReference>
<evidence type="ECO:0000313" key="3">
    <source>
        <dbReference type="EMBL" id="MBE1605171.1"/>
    </source>
</evidence>
<dbReference type="CDD" id="cd00090">
    <property type="entry name" value="HTH_ARSR"/>
    <property type="match status" value="1"/>
</dbReference>
<reference evidence="3" key="1">
    <citation type="submission" date="2020-10" db="EMBL/GenBank/DDBJ databases">
        <title>Sequencing the genomes of 1000 actinobacteria strains.</title>
        <authorList>
            <person name="Klenk H.-P."/>
        </authorList>
    </citation>
    <scope>NUCLEOTIDE SEQUENCE</scope>
    <source>
        <strain evidence="3">DSM 45354</strain>
    </source>
</reference>
<feature type="compositionally biased region" description="Gly residues" evidence="1">
    <location>
        <begin position="77"/>
        <end position="91"/>
    </location>
</feature>
<name>A0A927MRU3_9ACTN</name>
<sequence>MTRQMPPFVRVLPVAVPLAARAIRAASRSGWGHAYGPGAWAGQHGAAHHGSGHHDPGHHDPGHHEAGHHEGHHEAGLGFGGPGFGLGGVGEGPHRGRGRGGRRGGGFGPGGFGPGGFGPGGFGPWGGRGGWGPPFGFPGRGPRARRGDVRAGILHLLASTERPMHGYEMIRELQERSGGAWRPSAGSIYPTLQLLEDEGLVTSTEEGGKRLYSLTDAGREHVEAHGNAPWEEFVEPSDSPWHELRRAGMGLMAAAMQGAQAANEDQLHRIADTLREARSKIYRILGEDDRPDDAGDSEDDGDDDTGTRR</sequence>
<feature type="domain" description="Transcription regulator PadR N-terminal" evidence="2">
    <location>
        <begin position="153"/>
        <end position="223"/>
    </location>
</feature>
<dbReference type="PANTHER" id="PTHR43252:SF2">
    <property type="entry name" value="TRANSCRIPTION REGULATOR, PADR-LIKE FAMILY"/>
    <property type="match status" value="1"/>
</dbReference>
<dbReference type="PANTHER" id="PTHR43252">
    <property type="entry name" value="TRANSCRIPTIONAL REGULATOR YQJI"/>
    <property type="match status" value="1"/>
</dbReference>
<dbReference type="Gene3D" id="1.10.10.10">
    <property type="entry name" value="Winged helix-like DNA-binding domain superfamily/Winged helix DNA-binding domain"/>
    <property type="match status" value="1"/>
</dbReference>
<keyword evidence="4" id="KW-1185">Reference proteome</keyword>
<accession>A0A927MRU3</accession>
<feature type="region of interest" description="Disordered" evidence="1">
    <location>
        <begin position="284"/>
        <end position="309"/>
    </location>
</feature>
<keyword evidence="3" id="KW-0238">DNA-binding</keyword>
<feature type="compositionally biased region" description="Gly residues" evidence="1">
    <location>
        <begin position="103"/>
        <end position="133"/>
    </location>
</feature>